<feature type="compositionally biased region" description="Low complexity" evidence="1">
    <location>
        <begin position="440"/>
        <end position="453"/>
    </location>
</feature>
<dbReference type="SUPFAM" id="SSF53067">
    <property type="entry name" value="Actin-like ATPase domain"/>
    <property type="match status" value="1"/>
</dbReference>
<dbReference type="PANTHER" id="PTHR42749">
    <property type="entry name" value="CELL SHAPE-DETERMINING PROTEIN MREB"/>
    <property type="match status" value="1"/>
</dbReference>
<keyword evidence="5" id="KW-1185">Reference proteome</keyword>
<dbReference type="AlphaFoldDB" id="A0A917LIU8"/>
<keyword evidence="2" id="KW-0812">Transmembrane</keyword>
<feature type="domain" description="DUF7159" evidence="3">
    <location>
        <begin position="231"/>
        <end position="293"/>
    </location>
</feature>
<evidence type="ECO:0000256" key="2">
    <source>
        <dbReference type="SAM" id="Phobius"/>
    </source>
</evidence>
<dbReference type="Gene3D" id="3.90.640.10">
    <property type="entry name" value="Actin, Chain A, domain 4"/>
    <property type="match status" value="1"/>
</dbReference>
<dbReference type="Pfam" id="PF23717">
    <property type="entry name" value="DUF7159"/>
    <property type="match status" value="1"/>
</dbReference>
<dbReference type="Gene3D" id="3.30.420.40">
    <property type="match status" value="2"/>
</dbReference>
<keyword evidence="2" id="KW-1133">Transmembrane helix</keyword>
<comment type="caution">
    <text evidence="4">The sequence shown here is derived from an EMBL/GenBank/DDBJ whole genome shotgun (WGS) entry which is preliminary data.</text>
</comment>
<evidence type="ECO:0000313" key="4">
    <source>
        <dbReference type="EMBL" id="GGG28190.1"/>
    </source>
</evidence>
<dbReference type="Proteomes" id="UP000654257">
    <property type="component" value="Unassembled WGS sequence"/>
</dbReference>
<dbReference type="RefSeq" id="WP_188547737.1">
    <property type="nucleotide sequence ID" value="NZ_BMCU01000007.1"/>
</dbReference>
<dbReference type="EMBL" id="BMCU01000007">
    <property type="protein sequence ID" value="GGG28190.1"/>
    <property type="molecule type" value="Genomic_DNA"/>
</dbReference>
<dbReference type="InterPro" id="IPR055583">
    <property type="entry name" value="DUF7159"/>
</dbReference>
<dbReference type="PANTHER" id="PTHR42749:SF1">
    <property type="entry name" value="CELL SHAPE-DETERMINING PROTEIN MREB"/>
    <property type="match status" value="1"/>
</dbReference>
<feature type="region of interest" description="Disordered" evidence="1">
    <location>
        <begin position="399"/>
        <end position="496"/>
    </location>
</feature>
<organism evidence="4 5">
    <name type="scientific">Rhodococcoides trifolii</name>
    <dbReference type="NCBI Taxonomy" id="908250"/>
    <lineage>
        <taxon>Bacteria</taxon>
        <taxon>Bacillati</taxon>
        <taxon>Actinomycetota</taxon>
        <taxon>Actinomycetes</taxon>
        <taxon>Mycobacteriales</taxon>
        <taxon>Nocardiaceae</taxon>
        <taxon>Rhodococcoides</taxon>
    </lineage>
</organism>
<keyword evidence="2" id="KW-0472">Membrane</keyword>
<accession>A0A917LIU8</accession>
<dbReference type="GO" id="GO:0005524">
    <property type="term" value="F:ATP binding"/>
    <property type="evidence" value="ECO:0007669"/>
    <property type="project" value="UniProtKB-KW"/>
</dbReference>
<dbReference type="GO" id="GO:0140662">
    <property type="term" value="F:ATP-dependent protein folding chaperone"/>
    <property type="evidence" value="ECO:0007669"/>
    <property type="project" value="InterPro"/>
</dbReference>
<feature type="transmembrane region" description="Helical" evidence="2">
    <location>
        <begin position="370"/>
        <end position="391"/>
    </location>
</feature>
<evidence type="ECO:0000313" key="5">
    <source>
        <dbReference type="Proteomes" id="UP000654257"/>
    </source>
</evidence>
<gene>
    <name evidence="4" type="ORF">GCM10007304_47520</name>
</gene>
<feature type="compositionally biased region" description="Low complexity" evidence="1">
    <location>
        <begin position="415"/>
        <end position="427"/>
    </location>
</feature>
<name>A0A917LIU8_9NOCA</name>
<evidence type="ECO:0000259" key="3">
    <source>
        <dbReference type="Pfam" id="PF23717"/>
    </source>
</evidence>
<dbReference type="InterPro" id="IPR043129">
    <property type="entry name" value="ATPase_NBD"/>
</dbReference>
<evidence type="ECO:0000256" key="1">
    <source>
        <dbReference type="SAM" id="MobiDB-lite"/>
    </source>
</evidence>
<proteinExistence type="predicted"/>
<sequence>MTAVFGLSIGATSIRVARADGLQIDPPADGSPQPEVRWTYVTRRVPRSDETHLDEAAEEVSTARSQNGSDTPIGVAVVRPELRLEADERIAERLDGVLIAAESRAALRSIVHSAMAAQYDTVAIYDLGATGLSVSLVDTERGVELGAARSTLASGDLFDHEVRQHLISNGILSEPTTPEQQAEVIAFCRGVKESLSTSVLAQTPGGGTMLMSRNQFDQAIYLPIEETAKIVSELGLRCRRAAQAVIVIGGGAHIPVVMTILARWLNVPVLVPENPEMVVAHGAALLAAEEAALPAPAVASAGAASASAAADSGFTTALVADAGDASGSTFYAIAVPETVVPPSAGEAVTTTVGPSPGRSRSWLDRLLGRLPTGAGVIATFVAIALVGLWAAGQSLLRPSENGDGSDASTSVGETSATAAPSSLDASPSSPPAETTMSPTSAVVSSAVVSSAVATGRRNQTVEPTRTRAPYTYPTNDHVSGSIPSPGASTPRPDPSLDISVPFQIPPLRLPIPRVYLPGF</sequence>
<reference evidence="4" key="2">
    <citation type="submission" date="2020-09" db="EMBL/GenBank/DDBJ databases">
        <authorList>
            <person name="Sun Q."/>
            <person name="Sedlacek I."/>
        </authorList>
    </citation>
    <scope>NUCLEOTIDE SEQUENCE</scope>
    <source>
        <strain evidence="4">CCM 7905</strain>
    </source>
</reference>
<protein>
    <recommendedName>
        <fullName evidence="3">DUF7159 domain-containing protein</fullName>
    </recommendedName>
</protein>
<reference evidence="4" key="1">
    <citation type="journal article" date="2014" name="Int. J. Syst. Evol. Microbiol.">
        <title>Complete genome sequence of Corynebacterium casei LMG S-19264T (=DSM 44701T), isolated from a smear-ripened cheese.</title>
        <authorList>
            <consortium name="US DOE Joint Genome Institute (JGI-PGF)"/>
            <person name="Walter F."/>
            <person name="Albersmeier A."/>
            <person name="Kalinowski J."/>
            <person name="Ruckert C."/>
        </authorList>
    </citation>
    <scope>NUCLEOTIDE SEQUENCE</scope>
    <source>
        <strain evidence="4">CCM 7905</strain>
    </source>
</reference>